<keyword evidence="8" id="KW-0408">Iron</keyword>
<dbReference type="FunFam" id="3.40.50.11840:FF:000001">
    <property type="entry name" value="2-(3-amino-3-carboxypropyl)histidine synthase subunit 1"/>
    <property type="match status" value="1"/>
</dbReference>
<comment type="pathway">
    <text evidence="1 11">Protein modification; peptidyl-diphthamide biosynthesis.</text>
</comment>
<dbReference type="SFLD" id="SFLDS00032">
    <property type="entry name" value="Radical_SAM_3-amino-3-carboxyp"/>
    <property type="match status" value="1"/>
</dbReference>
<dbReference type="InterPro" id="IPR042263">
    <property type="entry name" value="DPH1/DPH2_1"/>
</dbReference>
<keyword evidence="13" id="KW-1185">Reference proteome</keyword>
<keyword evidence="5 11" id="KW-0808">Transferase</keyword>
<dbReference type="Pfam" id="PF01866">
    <property type="entry name" value="Diphthamide_syn"/>
    <property type="match status" value="2"/>
</dbReference>
<dbReference type="EC" id="2.5.1.108" evidence="3 11"/>
<comment type="similarity">
    <text evidence="2 11">Belongs to the DPH1/DPH2 family. DPH1 subfamily.</text>
</comment>
<dbReference type="PIRSF" id="PIRSF004967">
    <property type="entry name" value="DPH1"/>
    <property type="match status" value="1"/>
</dbReference>
<evidence type="ECO:0000256" key="3">
    <source>
        <dbReference type="ARBA" id="ARBA00012221"/>
    </source>
</evidence>
<evidence type="ECO:0000256" key="8">
    <source>
        <dbReference type="ARBA" id="ARBA00023004"/>
    </source>
</evidence>
<dbReference type="InterPro" id="IPR016435">
    <property type="entry name" value="DPH1/DPH2"/>
</dbReference>
<keyword evidence="6 11" id="KW-0949">S-adenosyl-L-methionine</keyword>
<dbReference type="Ensembl" id="ENSPTET00000020752.1">
    <property type="protein sequence ID" value="ENSPTEP00000013831.1"/>
    <property type="gene ID" value="ENSPTEG00000015465.1"/>
</dbReference>
<name>A0A8C9H5S7_9PRIM</name>
<reference evidence="12" key="2">
    <citation type="submission" date="2025-09" db="UniProtKB">
        <authorList>
            <consortium name="Ensembl"/>
        </authorList>
    </citation>
    <scope>IDENTIFICATION</scope>
</reference>
<keyword evidence="9" id="KW-0411">Iron-sulfur</keyword>
<keyword evidence="7" id="KW-0479">Metal-binding</keyword>
<dbReference type="GO" id="GO:0046872">
    <property type="term" value="F:metal ion binding"/>
    <property type="evidence" value="ECO:0007669"/>
    <property type="project" value="UniProtKB-KW"/>
</dbReference>
<evidence type="ECO:0000256" key="1">
    <source>
        <dbReference type="ARBA" id="ARBA00005156"/>
    </source>
</evidence>
<dbReference type="AlphaFoldDB" id="A0A8C9H5S7"/>
<dbReference type="Gene3D" id="3.40.50.11850">
    <property type="entry name" value="Diphthamide synthesis DPH1/DPH2 domain 2"/>
    <property type="match status" value="2"/>
</dbReference>
<dbReference type="PANTHER" id="PTHR10762">
    <property type="entry name" value="DIPHTHAMIDE BIOSYNTHESIS PROTEIN"/>
    <property type="match status" value="1"/>
</dbReference>
<proteinExistence type="inferred from homology"/>
<dbReference type="NCBIfam" id="TIGR00322">
    <property type="entry name" value="diphth2_R"/>
    <property type="match status" value="2"/>
</dbReference>
<evidence type="ECO:0000256" key="7">
    <source>
        <dbReference type="ARBA" id="ARBA00022723"/>
    </source>
</evidence>
<evidence type="ECO:0000313" key="13">
    <source>
        <dbReference type="Proteomes" id="UP000694416"/>
    </source>
</evidence>
<sequence length="495" mass="58132">MNEITVRGEQTEGKKVYSFIPKFILENVILQKAIKRAFPENYNFEIYKCIDIILREKYKRIALQLPEGLLIWGLYISEILYFFCKCVEDVIILGDVTYGGCCIDDFTSEKLNCDLIIHYGHSCLVPLTVTKIRCIYVFVDIKLNSNHVVETIKKNFQKNDIILLLGTIQFSCIVHNVHNFLKNENYFDILLPIPQVLPLTKGEVLGCTSPNLYLFIYEHLIKKSGEYNGYIDHSKSDNKTEVYGHINNEYQTNIPNKESETKEPNKQEIKVLENETNNTYIINECKNFLKKNNVKIIFIADGRFHIESLMIHNPDFCFYRYNPFDKTLSEEKYNYKLFYDIRKSEIKKCQNFKTACIILSTLGRQGNINILTNIINIIKQKNIFFFILLLSEIFNDKLKIFKNVDVFIQIGCPRLSIDWGNYNLKPLLNTYEAYVLLQSAEYQNIYPMDYYSKKGNIWSNFNAGIGDINEKNLSMKEIIRRRIKLRKSKINIHYD</sequence>
<dbReference type="Gene3D" id="3.40.50.11860">
    <property type="entry name" value="Diphthamide synthesis DPH1/DPH2 domain 3"/>
    <property type="match status" value="1"/>
</dbReference>
<dbReference type="Gene3D" id="3.40.50.11840">
    <property type="entry name" value="Diphthamide synthesis DPH1/DPH2 domain 1"/>
    <property type="match status" value="1"/>
</dbReference>
<comment type="catalytic activity">
    <reaction evidence="10 11">
        <text>L-histidyl-[translation elongation factor 2] + S-adenosyl-L-methionine = 2-[(3S)-amino-3-carboxypropyl]-L-histidyl-[translation elongation factor 2] + S-methyl-5'-thioadenosine + H(+)</text>
        <dbReference type="Rhea" id="RHEA:36783"/>
        <dbReference type="Rhea" id="RHEA-COMP:9748"/>
        <dbReference type="Rhea" id="RHEA-COMP:9749"/>
        <dbReference type="ChEBI" id="CHEBI:15378"/>
        <dbReference type="ChEBI" id="CHEBI:17509"/>
        <dbReference type="ChEBI" id="CHEBI:29979"/>
        <dbReference type="ChEBI" id="CHEBI:59789"/>
        <dbReference type="ChEBI" id="CHEBI:73995"/>
        <dbReference type="EC" id="2.5.1.108"/>
    </reaction>
</comment>
<dbReference type="Proteomes" id="UP000694416">
    <property type="component" value="Unplaced"/>
</dbReference>
<comment type="cofactor">
    <cofactor evidence="11">
        <name>[4Fe-4S] cluster</name>
        <dbReference type="ChEBI" id="CHEBI:49883"/>
    </cofactor>
    <text evidence="11">Binds 1 [4Fe-4S] cluster per subunit. The cluster is coordinated with 3 cysteines and an exchangeable S-adenosyl-L-methionine.</text>
</comment>
<dbReference type="PANTHER" id="PTHR10762:SF1">
    <property type="entry name" value="2-(3-AMINO-3-CARBOXYPROPYL)HISTIDINE SYNTHASE SUBUNIT 1"/>
    <property type="match status" value="1"/>
</dbReference>
<dbReference type="InterPro" id="IPR042264">
    <property type="entry name" value="DPH1/DPH2_2"/>
</dbReference>
<evidence type="ECO:0000313" key="12">
    <source>
        <dbReference type="Ensembl" id="ENSPTEP00000013831.1"/>
    </source>
</evidence>
<evidence type="ECO:0000256" key="6">
    <source>
        <dbReference type="ARBA" id="ARBA00022691"/>
    </source>
</evidence>
<reference evidence="12" key="1">
    <citation type="submission" date="2025-08" db="UniProtKB">
        <authorList>
            <consortium name="Ensembl"/>
        </authorList>
    </citation>
    <scope>IDENTIFICATION</scope>
</reference>
<accession>A0A8C9H5S7</accession>
<keyword evidence="11" id="KW-0004">4Fe-4S</keyword>
<dbReference type="InterPro" id="IPR035435">
    <property type="entry name" value="DPH1/DPH2_euk_archaea"/>
</dbReference>
<protein>
    <recommendedName>
        <fullName evidence="4 11">2-(3-amino-3-carboxypropyl)histidine synthase subunit 1</fullName>
        <ecNumber evidence="3 11">2.5.1.108</ecNumber>
    </recommendedName>
</protein>
<evidence type="ECO:0000256" key="4">
    <source>
        <dbReference type="ARBA" id="ARBA00021915"/>
    </source>
</evidence>
<comment type="function">
    <text evidence="11">Catalyzes the first step of diphthamide biosynthesis, a post-translational modification of histidine which occurs in elongation factor 2.</text>
</comment>
<dbReference type="FunFam" id="3.40.50.11860:FF:000002">
    <property type="entry name" value="2-(3-amino-3-carboxypropyl)histidine synthase subunit 1"/>
    <property type="match status" value="1"/>
</dbReference>
<evidence type="ECO:0000256" key="5">
    <source>
        <dbReference type="ARBA" id="ARBA00022679"/>
    </source>
</evidence>
<dbReference type="InterPro" id="IPR042265">
    <property type="entry name" value="DPH1/DPH2_3"/>
</dbReference>
<evidence type="ECO:0000256" key="10">
    <source>
        <dbReference type="ARBA" id="ARBA00048403"/>
    </source>
</evidence>
<evidence type="ECO:0000256" key="9">
    <source>
        <dbReference type="ARBA" id="ARBA00023014"/>
    </source>
</evidence>
<evidence type="ECO:0000256" key="11">
    <source>
        <dbReference type="PIRNR" id="PIRNR004967"/>
    </source>
</evidence>
<evidence type="ECO:0000256" key="2">
    <source>
        <dbReference type="ARBA" id="ARBA00010173"/>
    </source>
</evidence>
<dbReference type="UniPathway" id="UPA00559"/>
<dbReference type="GO" id="GO:0017183">
    <property type="term" value="P:protein histidyl modification to diphthamide"/>
    <property type="evidence" value="ECO:0007669"/>
    <property type="project" value="UniProtKB-UniRule"/>
</dbReference>
<dbReference type="GO" id="GO:0051539">
    <property type="term" value="F:4 iron, 4 sulfur cluster binding"/>
    <property type="evidence" value="ECO:0007669"/>
    <property type="project" value="UniProtKB-UniRule"/>
</dbReference>
<organism evidence="12 13">
    <name type="scientific">Piliocolobus tephrosceles</name>
    <name type="common">Ugandan red Colobus</name>
    <dbReference type="NCBI Taxonomy" id="591936"/>
    <lineage>
        <taxon>Eukaryota</taxon>
        <taxon>Metazoa</taxon>
        <taxon>Chordata</taxon>
        <taxon>Craniata</taxon>
        <taxon>Vertebrata</taxon>
        <taxon>Euteleostomi</taxon>
        <taxon>Mammalia</taxon>
        <taxon>Eutheria</taxon>
        <taxon>Euarchontoglires</taxon>
        <taxon>Primates</taxon>
        <taxon>Haplorrhini</taxon>
        <taxon>Catarrhini</taxon>
        <taxon>Cercopithecidae</taxon>
        <taxon>Colobinae</taxon>
        <taxon>Piliocolobus</taxon>
    </lineage>
</organism>
<dbReference type="GO" id="GO:0090560">
    <property type="term" value="F:2-(3-amino-3-carboxypropyl)histidine synthase activity"/>
    <property type="evidence" value="ECO:0007669"/>
    <property type="project" value="UniProtKB-UniRule"/>
</dbReference>